<feature type="binding site" evidence="5 6">
    <location>
        <position position="80"/>
    </location>
    <ligand>
        <name>FMN</name>
        <dbReference type="ChEBI" id="CHEBI:58210"/>
    </ligand>
</feature>
<dbReference type="Pfam" id="PF10590">
    <property type="entry name" value="PNP_phzG_C"/>
    <property type="match status" value="1"/>
</dbReference>
<evidence type="ECO:0000256" key="3">
    <source>
        <dbReference type="ARBA" id="ARBA00022643"/>
    </source>
</evidence>
<evidence type="ECO:0000256" key="1">
    <source>
        <dbReference type="ARBA" id="ARBA00007301"/>
    </source>
</evidence>
<dbReference type="Proteomes" id="UP000241788">
    <property type="component" value="Unassembled WGS sequence"/>
</dbReference>
<feature type="binding site" evidence="5 6">
    <location>
        <position position="185"/>
    </location>
    <ligand>
        <name>FMN</name>
        <dbReference type="ChEBI" id="CHEBI:58210"/>
    </ligand>
</feature>
<dbReference type="PANTHER" id="PTHR10851:SF0">
    <property type="entry name" value="PYRIDOXINE-5'-PHOSPHATE OXIDASE"/>
    <property type="match status" value="1"/>
</dbReference>
<evidence type="ECO:0000256" key="6">
    <source>
        <dbReference type="PIRSR" id="PIRSR000190-2"/>
    </source>
</evidence>
<keyword evidence="5" id="KW-0664">Pyridoxine biosynthesis</keyword>
<dbReference type="GO" id="GO:0010181">
    <property type="term" value="F:FMN binding"/>
    <property type="evidence" value="ECO:0007669"/>
    <property type="project" value="UniProtKB-UniRule"/>
</dbReference>
<feature type="binding site" evidence="5">
    <location>
        <position position="131"/>
    </location>
    <ligand>
        <name>substrate</name>
    </ligand>
</feature>
<evidence type="ECO:0000259" key="7">
    <source>
        <dbReference type="Pfam" id="PF01243"/>
    </source>
</evidence>
<keyword evidence="3 5" id="KW-0288">FMN</keyword>
<dbReference type="HAMAP" id="MF_01629">
    <property type="entry name" value="PdxH"/>
    <property type="match status" value="1"/>
</dbReference>
<comment type="subunit">
    <text evidence="5">Homodimer.</text>
</comment>
<comment type="catalytic activity">
    <reaction evidence="5">
        <text>pyridoxine 5'-phosphate + O2 = pyridoxal 5'-phosphate + H2O2</text>
        <dbReference type="Rhea" id="RHEA:15149"/>
        <dbReference type="ChEBI" id="CHEBI:15379"/>
        <dbReference type="ChEBI" id="CHEBI:16240"/>
        <dbReference type="ChEBI" id="CHEBI:58589"/>
        <dbReference type="ChEBI" id="CHEBI:597326"/>
        <dbReference type="EC" id="1.4.3.5"/>
    </reaction>
</comment>
<name>A0A1N6U1J7_9GAMM</name>
<keyword evidence="2 5" id="KW-0285">Flavoprotein</keyword>
<dbReference type="InterPro" id="IPR019576">
    <property type="entry name" value="Pyridoxamine_oxidase_dimer_C"/>
</dbReference>
<proteinExistence type="inferred from homology"/>
<feature type="binding site" evidence="5">
    <location>
        <position position="123"/>
    </location>
    <ligand>
        <name>substrate</name>
    </ligand>
</feature>
<dbReference type="SUPFAM" id="SSF50475">
    <property type="entry name" value="FMN-binding split barrel"/>
    <property type="match status" value="1"/>
</dbReference>
<comment type="similarity">
    <text evidence="1 5">Belongs to the pyridoxamine 5'-phosphate oxidase family.</text>
</comment>
<dbReference type="AlphaFoldDB" id="A0A1N6U1J7"/>
<dbReference type="Pfam" id="PF01243">
    <property type="entry name" value="PNPOx_N"/>
    <property type="match status" value="1"/>
</dbReference>
<feature type="binding site" evidence="5 6">
    <location>
        <position position="79"/>
    </location>
    <ligand>
        <name>FMN</name>
        <dbReference type="ChEBI" id="CHEBI:58210"/>
    </ligand>
</feature>
<dbReference type="NCBIfam" id="TIGR00558">
    <property type="entry name" value="pdxH"/>
    <property type="match status" value="1"/>
</dbReference>
<evidence type="ECO:0000256" key="4">
    <source>
        <dbReference type="ARBA" id="ARBA00023002"/>
    </source>
</evidence>
<comment type="catalytic activity">
    <reaction evidence="5">
        <text>pyridoxamine 5'-phosphate + O2 + H2O = pyridoxal 5'-phosphate + H2O2 + NH4(+)</text>
        <dbReference type="Rhea" id="RHEA:15817"/>
        <dbReference type="ChEBI" id="CHEBI:15377"/>
        <dbReference type="ChEBI" id="CHEBI:15379"/>
        <dbReference type="ChEBI" id="CHEBI:16240"/>
        <dbReference type="ChEBI" id="CHEBI:28938"/>
        <dbReference type="ChEBI" id="CHEBI:58451"/>
        <dbReference type="ChEBI" id="CHEBI:597326"/>
        <dbReference type="EC" id="1.4.3.5"/>
    </reaction>
</comment>
<evidence type="ECO:0000259" key="8">
    <source>
        <dbReference type="Pfam" id="PF10590"/>
    </source>
</evidence>
<dbReference type="PANTHER" id="PTHR10851">
    <property type="entry name" value="PYRIDOXINE-5-PHOSPHATE OXIDASE"/>
    <property type="match status" value="1"/>
</dbReference>
<dbReference type="InterPro" id="IPR012349">
    <property type="entry name" value="Split_barrel_FMN-bd"/>
</dbReference>
<feature type="binding site" evidence="5 6">
    <location>
        <begin position="58"/>
        <end position="63"/>
    </location>
    <ligand>
        <name>FMN</name>
        <dbReference type="ChEBI" id="CHEBI:58210"/>
    </ligand>
</feature>
<feature type="binding site" evidence="5">
    <location>
        <position position="127"/>
    </location>
    <ligand>
        <name>substrate</name>
    </ligand>
</feature>
<dbReference type="EMBL" id="FTLW01000003">
    <property type="protein sequence ID" value="SIQ59502.1"/>
    <property type="molecule type" value="Genomic_DNA"/>
</dbReference>
<dbReference type="InterPro" id="IPR000659">
    <property type="entry name" value="Pyridox_Oxase"/>
</dbReference>
<evidence type="ECO:0000313" key="10">
    <source>
        <dbReference type="Proteomes" id="UP000241788"/>
    </source>
</evidence>
<comment type="pathway">
    <text evidence="5">Cofactor metabolism; pyridoxal 5'-phosphate salvage; pyridoxal 5'-phosphate from pyridoxamine 5'-phosphate: step 1/1.</text>
</comment>
<keyword evidence="4 5" id="KW-0560">Oxidoreductase</keyword>
<comment type="cofactor">
    <cofactor evidence="5 6">
        <name>FMN</name>
        <dbReference type="ChEBI" id="CHEBI:58210"/>
    </cofactor>
    <text evidence="5 6">Binds 1 FMN per subunit.</text>
</comment>
<comment type="caution">
    <text evidence="5">Lacks conserved residue(s) required for the propagation of feature annotation.</text>
</comment>
<dbReference type="InterPro" id="IPR011576">
    <property type="entry name" value="Pyridox_Oxase_N"/>
</dbReference>
<evidence type="ECO:0000256" key="2">
    <source>
        <dbReference type="ARBA" id="ARBA00022630"/>
    </source>
</evidence>
<feature type="binding site" evidence="5">
    <location>
        <position position="63"/>
    </location>
    <ligand>
        <name>substrate</name>
    </ligand>
</feature>
<dbReference type="EC" id="1.4.3.5" evidence="5"/>
<dbReference type="NCBIfam" id="NF004231">
    <property type="entry name" value="PRK05679.1"/>
    <property type="match status" value="1"/>
</dbReference>
<dbReference type="PROSITE" id="PS01064">
    <property type="entry name" value="PYRIDOX_OXIDASE"/>
    <property type="match status" value="1"/>
</dbReference>
<reference evidence="10" key="1">
    <citation type="submission" date="2017-01" db="EMBL/GenBank/DDBJ databases">
        <authorList>
            <person name="Varghese N."/>
            <person name="Submissions S."/>
        </authorList>
    </citation>
    <scope>NUCLEOTIDE SEQUENCE [LARGE SCALE GENOMIC DNA]</scope>
    <source>
        <strain evidence="10">UM1</strain>
    </source>
</reference>
<gene>
    <name evidence="5" type="primary">pdxH</name>
    <name evidence="9" type="ORF">SAMN05421546_1524</name>
</gene>
<dbReference type="UniPathway" id="UPA01068">
    <property type="reaction ID" value="UER00304"/>
</dbReference>
<feature type="domain" description="Pyridoxine 5'-phosphate oxidase dimerisation C-terminal" evidence="8">
    <location>
        <begin position="172"/>
        <end position="213"/>
    </location>
</feature>
<protein>
    <recommendedName>
        <fullName evidence="5">Pyridoxine/pyridoxamine 5'-phosphate oxidase</fullName>
        <ecNumber evidence="5">1.4.3.5</ecNumber>
    </recommendedName>
    <alternativeName>
        <fullName evidence="5">PNP/PMP oxidase</fullName>
        <shortName evidence="5">PNPOx</shortName>
    </alternativeName>
    <alternativeName>
        <fullName evidence="5">Pyridoxal 5'-phosphate synthase</fullName>
    </alternativeName>
</protein>
<dbReference type="Gene3D" id="2.30.110.10">
    <property type="entry name" value="Electron Transport, Fmn-binding Protein, Chain A"/>
    <property type="match status" value="1"/>
</dbReference>
<dbReference type="GO" id="GO:0004733">
    <property type="term" value="F:pyridoxamine phosphate oxidase activity"/>
    <property type="evidence" value="ECO:0007669"/>
    <property type="project" value="UniProtKB-UniRule"/>
</dbReference>
<feature type="binding site" evidence="5 6">
    <location>
        <begin position="140"/>
        <end position="141"/>
    </location>
    <ligand>
        <name>FMN</name>
        <dbReference type="ChEBI" id="CHEBI:58210"/>
    </ligand>
</feature>
<dbReference type="PIRSF" id="PIRSF000190">
    <property type="entry name" value="Pyd_amn-ph_oxd"/>
    <property type="match status" value="1"/>
</dbReference>
<feature type="binding site" evidence="5">
    <location>
        <begin position="73"/>
        <end position="74"/>
    </location>
    <ligand>
        <name>FMN</name>
        <dbReference type="ChEBI" id="CHEBI:58210"/>
    </ligand>
</feature>
<comment type="function">
    <text evidence="5">Catalyzes the oxidation of either pyridoxine 5'-phosphate (PNP) or pyridoxamine 5'-phosphate (PMP) into pyridoxal 5'-phosphate (PLP).</text>
</comment>
<comment type="pathway">
    <text evidence="5">Cofactor metabolism; pyridoxal 5'-phosphate salvage; pyridoxal 5'-phosphate from pyridoxine 5'-phosphate: step 1/1.</text>
</comment>
<dbReference type="InterPro" id="IPR019740">
    <property type="entry name" value="Pyridox_Oxase_CS"/>
</dbReference>
<dbReference type="STRING" id="1604334.SAMN05421546_1524"/>
<dbReference type="GO" id="GO:0008615">
    <property type="term" value="P:pyridoxine biosynthetic process"/>
    <property type="evidence" value="ECO:0007669"/>
    <property type="project" value="UniProtKB-UniRule"/>
</dbReference>
<accession>A0A1N6U1J7</accession>
<feature type="domain" description="Pyridoxamine 5'-phosphate oxidase N-terminal" evidence="7">
    <location>
        <begin position="32"/>
        <end position="156"/>
    </location>
</feature>
<evidence type="ECO:0000256" key="5">
    <source>
        <dbReference type="HAMAP-Rule" id="MF_01629"/>
    </source>
</evidence>
<evidence type="ECO:0000313" key="9">
    <source>
        <dbReference type="EMBL" id="SIQ59502.1"/>
    </source>
</evidence>
<organism evidence="9 10">
    <name type="scientific">Solilutibacter tolerans</name>
    <dbReference type="NCBI Taxonomy" id="1604334"/>
    <lineage>
        <taxon>Bacteria</taxon>
        <taxon>Pseudomonadati</taxon>
        <taxon>Pseudomonadota</taxon>
        <taxon>Gammaproteobacteria</taxon>
        <taxon>Lysobacterales</taxon>
        <taxon>Lysobacteraceae</taxon>
        <taxon>Solilutibacter</taxon>
    </lineage>
</organism>
<sequence length="213" mass="24169">MRARIGGARHNGEMNTHPLLLEALDAFARLFEEAKGCEADATGMTLATADAKGQPAARIVLLKNFDARGFVFYSHTDGRKGAELAANPQAALLFWWPHLGEAGVEVRIEGATERVSDEEADAYFAERPRMSQIGAWASEQSRTLDEREMFERRIDAFEREFEGRAVPRPADWSGTRVVPRAIEFWHGAKFRLHERWLYERGMGGDWSKRMLYP</sequence>
<feature type="binding site" evidence="5">
    <location>
        <begin position="191"/>
        <end position="193"/>
    </location>
    <ligand>
        <name>substrate</name>
    </ligand>
</feature>
<feature type="binding site" evidence="5 6">
    <location>
        <position position="195"/>
    </location>
    <ligand>
        <name>FMN</name>
        <dbReference type="ChEBI" id="CHEBI:58210"/>
    </ligand>
</feature>
<keyword evidence="10" id="KW-1185">Reference proteome</keyword>